<dbReference type="Proteomes" id="UP000435112">
    <property type="component" value="Unassembled WGS sequence"/>
</dbReference>
<evidence type="ECO:0000313" key="2">
    <source>
        <dbReference type="EMBL" id="KAE9009928.1"/>
    </source>
</evidence>
<comment type="caution">
    <text evidence="2">The sequence shown here is derived from an EMBL/GenBank/DDBJ whole genome shotgun (WGS) entry which is preliminary data.</text>
</comment>
<dbReference type="Proteomes" id="UP000434957">
    <property type="component" value="Unassembled WGS sequence"/>
</dbReference>
<gene>
    <name evidence="1" type="ORF">PR001_g17738</name>
    <name evidence="2" type="ORF">PR002_g15494</name>
    <name evidence="3" type="ORF">PR003_g14446</name>
</gene>
<dbReference type="Proteomes" id="UP000429607">
    <property type="component" value="Unassembled WGS sequence"/>
</dbReference>
<evidence type="ECO:0000313" key="1">
    <source>
        <dbReference type="EMBL" id="KAE9004337.1"/>
    </source>
</evidence>
<proteinExistence type="predicted"/>
<dbReference type="AlphaFoldDB" id="A0A6A3KWK4"/>
<dbReference type="EMBL" id="QXFT01000958">
    <property type="protein sequence ID" value="KAE9332544.1"/>
    <property type="molecule type" value="Genomic_DNA"/>
</dbReference>
<keyword evidence="5" id="KW-1185">Reference proteome</keyword>
<organism evidence="2 6">
    <name type="scientific">Phytophthora rubi</name>
    <dbReference type="NCBI Taxonomy" id="129364"/>
    <lineage>
        <taxon>Eukaryota</taxon>
        <taxon>Sar</taxon>
        <taxon>Stramenopiles</taxon>
        <taxon>Oomycota</taxon>
        <taxon>Peronosporomycetes</taxon>
        <taxon>Peronosporales</taxon>
        <taxon>Peronosporaceae</taxon>
        <taxon>Phytophthora</taxon>
    </lineage>
</organism>
<accession>A0A6A3KWK4</accession>
<protein>
    <submittedName>
        <fullName evidence="2">Uncharacterized protein</fullName>
    </submittedName>
</protein>
<dbReference type="EMBL" id="QXFU01001130">
    <property type="protein sequence ID" value="KAE9009928.1"/>
    <property type="molecule type" value="Genomic_DNA"/>
</dbReference>
<name>A0A6A3KWK4_9STRA</name>
<dbReference type="EMBL" id="QXFV01001503">
    <property type="protein sequence ID" value="KAE9004337.1"/>
    <property type="molecule type" value="Genomic_DNA"/>
</dbReference>
<reference evidence="4 6" key="1">
    <citation type="submission" date="2018-09" db="EMBL/GenBank/DDBJ databases">
        <title>Genomic investigation of the strawberry pathogen Phytophthora fragariae indicates pathogenicity is determined by transcriptional variation in three key races.</title>
        <authorList>
            <person name="Adams T.M."/>
            <person name="Armitage A.D."/>
            <person name="Sobczyk M.K."/>
            <person name="Bates H.J."/>
            <person name="Dunwell J.M."/>
            <person name="Nellist C.F."/>
            <person name="Harrison R.J."/>
        </authorList>
    </citation>
    <scope>NUCLEOTIDE SEQUENCE [LARGE SCALE GENOMIC DNA]</scope>
    <source>
        <strain evidence="1 4">SCRP249</strain>
        <strain evidence="2 6">SCRP324</strain>
        <strain evidence="3 5">SCRP333</strain>
    </source>
</reference>
<evidence type="ECO:0000313" key="3">
    <source>
        <dbReference type="EMBL" id="KAE9332544.1"/>
    </source>
</evidence>
<evidence type="ECO:0000313" key="4">
    <source>
        <dbReference type="Proteomes" id="UP000429607"/>
    </source>
</evidence>
<evidence type="ECO:0000313" key="6">
    <source>
        <dbReference type="Proteomes" id="UP000435112"/>
    </source>
</evidence>
<sequence length="51" mass="5782">MAKVSPYCRRGVLPLSSLSVALSWCEVQLHPGTSCCPHVVFHYHLRLRSCR</sequence>
<evidence type="ECO:0000313" key="5">
    <source>
        <dbReference type="Proteomes" id="UP000434957"/>
    </source>
</evidence>